<dbReference type="Gene3D" id="3.10.350.10">
    <property type="entry name" value="LysM domain"/>
    <property type="match status" value="1"/>
</dbReference>
<keyword evidence="4" id="KW-0843">Virulence</keyword>
<evidence type="ECO:0000256" key="5">
    <source>
        <dbReference type="ARBA" id="ARBA00023295"/>
    </source>
</evidence>
<evidence type="ECO:0000259" key="7">
    <source>
        <dbReference type="PROSITE" id="PS51782"/>
    </source>
</evidence>
<dbReference type="SUPFAM" id="SSF54556">
    <property type="entry name" value="Chitinase insertion domain"/>
    <property type="match status" value="1"/>
</dbReference>
<proteinExistence type="inferred from homology"/>
<dbReference type="Proteomes" id="UP001302321">
    <property type="component" value="Unassembled WGS sequence"/>
</dbReference>
<feature type="chain" id="PRO_5042952398" description="chitinase" evidence="6">
    <location>
        <begin position="21"/>
        <end position="1067"/>
    </location>
</feature>
<dbReference type="InterPro" id="IPR018392">
    <property type="entry name" value="LysM"/>
</dbReference>
<protein>
    <recommendedName>
        <fullName evidence="2">chitinase</fullName>
        <ecNumber evidence="2">3.2.1.14</ecNumber>
    </recommendedName>
</protein>
<evidence type="ECO:0000256" key="2">
    <source>
        <dbReference type="ARBA" id="ARBA00012729"/>
    </source>
</evidence>
<keyword evidence="6" id="KW-0732">Signal</keyword>
<dbReference type="PANTHER" id="PTHR47700:SF2">
    <property type="entry name" value="CHITINASE"/>
    <property type="match status" value="1"/>
</dbReference>
<reference evidence="9" key="2">
    <citation type="submission" date="2023-05" db="EMBL/GenBank/DDBJ databases">
        <authorList>
            <consortium name="Lawrence Berkeley National Laboratory"/>
            <person name="Steindorff A."/>
            <person name="Hensen N."/>
            <person name="Bonometti L."/>
            <person name="Westerberg I."/>
            <person name="Brannstrom I.O."/>
            <person name="Guillou S."/>
            <person name="Cros-Aarteil S."/>
            <person name="Calhoun S."/>
            <person name="Haridas S."/>
            <person name="Kuo A."/>
            <person name="Mondo S."/>
            <person name="Pangilinan J."/>
            <person name="Riley R."/>
            <person name="Labutti K."/>
            <person name="Andreopoulos B."/>
            <person name="Lipzen A."/>
            <person name="Chen C."/>
            <person name="Yanf M."/>
            <person name="Daum C."/>
            <person name="Ng V."/>
            <person name="Clum A."/>
            <person name="Ohm R."/>
            <person name="Martin F."/>
            <person name="Silar P."/>
            <person name="Natvig D."/>
            <person name="Lalanne C."/>
            <person name="Gautier V."/>
            <person name="Ament-Velasquez S.L."/>
            <person name="Kruys A."/>
            <person name="Hutchinson M.I."/>
            <person name="Powell A.J."/>
            <person name="Barry K."/>
            <person name="Miller A.N."/>
            <person name="Grigoriev I.V."/>
            <person name="Debuchy R."/>
            <person name="Gladieux P."/>
            <person name="Thoren M.H."/>
            <person name="Johannesson H."/>
        </authorList>
    </citation>
    <scope>NUCLEOTIDE SEQUENCE</scope>
    <source>
        <strain evidence="9">CBS 892.96</strain>
    </source>
</reference>
<dbReference type="SUPFAM" id="SSF54106">
    <property type="entry name" value="LysM domain"/>
    <property type="match status" value="1"/>
</dbReference>
<feature type="domain" description="LysM" evidence="7">
    <location>
        <begin position="374"/>
        <end position="422"/>
    </location>
</feature>
<dbReference type="Pfam" id="PF01476">
    <property type="entry name" value="LysM"/>
    <property type="match status" value="1"/>
</dbReference>
<comment type="similarity">
    <text evidence="1">Belongs to the glycosyl hydrolase 18 family. Chitinase class V subfamily.</text>
</comment>
<dbReference type="EC" id="3.2.1.14" evidence="2"/>
<sequence>MASFSFISLFWLTFLQLAASQSLRSPAEYFVPLSLSKYPVRCYESGSSPQTWTHYHTVDQLRTCDRPTHLNFAFSSSANATLRAIGATVVDTHDNITTPFMALTCSTNKGHLVLGEQPRAFDTLTQKGIKNSTVNIEVFSESIPGLYVPGQKFVIIREIQASLFFSTSAATQKSNGSASLAVNYGDTTVNVYVLGGLIEGVAFFQLEDFIPFVQDCDNNTVTCLQLCGVNRTAHYTTGIVVDTTPDVVLRLFRVQHVLEFWSLSRCVERPGQRESFIPSTFWLREPIGLTFLSSTNRIGNWTTPASPGSLGRAMAKTSSHAAECRAIQVASGNSCASLAQKFFYATLRPAQNIYCSVGTLPDTRPKPTPDGPRASYLVKGGDFGNQIAAANGLTVQELEKFNENTWGWNGCNSLYVGNTLCLSKGNPPLPAPVPNTIYLACLNPCPLNACCTVWGQCGTTSEFCTVKGVPFGTPVKAWRVGCISNCGTKIINNESPPSEFKRIGYFEAWNMADKKERPCLFMDATQIPTGYTHVHFAFGDVSSGFAVGVGKLKDQFDKFVKMRGFKKIIAFGGWTASTHPSSFWIFREGVKPGNREILANNIAKFVIDNDLDGVSLDWKYPGAPDLPDIPSADPLDGLAYLELLKLLRQKLPHKQLAIAAPAAYWYLKQFPIGEISNVVDYIVFMTYDLHGQWDYNSPWSSPGCPAGNCLRSHINMTETINALSMVTKAGVPSTKLVIGVTSYGRSFRMVDPSCTGPMCTFTGPQSGAKPGRCTRTAGYLANAEIQEILRHDKSARTYYDECTMSDVLVYGSDWVVYMNDDNKRRRETLWRSMNFGGISDWAIDLTDFLRNDVSQVPSLPMEEIKENWTNITCKHPYARNSTYKESDRWKTLKVDRAWKYVVGKWNASGDEANIDFPLFVSHLLNGPENMNCGWISNTNNCLGTIECSDESERRPAAALILSSFVKLAAIYYEMYDGVAAAQISLLTTLPTFSSTFAPEQKADESLVITLDILSTGFGILAGPVFGKAFSAGGFFTRNPGIGEKLESTVMSGVDFGLGEAKKYIKSG</sequence>
<dbReference type="EMBL" id="MU866140">
    <property type="protein sequence ID" value="KAK4178365.1"/>
    <property type="molecule type" value="Genomic_DNA"/>
</dbReference>
<dbReference type="InterPro" id="IPR036861">
    <property type="entry name" value="Endochitinase-like_sf"/>
</dbReference>
<dbReference type="InterPro" id="IPR011583">
    <property type="entry name" value="Chitinase_II/V-like_cat"/>
</dbReference>
<dbReference type="Pfam" id="PF00704">
    <property type="entry name" value="Glyco_hydro_18"/>
    <property type="match status" value="1"/>
</dbReference>
<dbReference type="SUPFAM" id="SSF51445">
    <property type="entry name" value="(Trans)glycosidases"/>
    <property type="match status" value="1"/>
</dbReference>
<keyword evidence="5" id="KW-0378">Hydrolase</keyword>
<evidence type="ECO:0000313" key="10">
    <source>
        <dbReference type="Proteomes" id="UP001302321"/>
    </source>
</evidence>
<evidence type="ECO:0000259" key="8">
    <source>
        <dbReference type="PROSITE" id="PS51910"/>
    </source>
</evidence>
<evidence type="ECO:0000256" key="6">
    <source>
        <dbReference type="SAM" id="SignalP"/>
    </source>
</evidence>
<dbReference type="SMART" id="SM00636">
    <property type="entry name" value="Glyco_18"/>
    <property type="match status" value="1"/>
</dbReference>
<organism evidence="9 10">
    <name type="scientific">Triangularia setosa</name>
    <dbReference type="NCBI Taxonomy" id="2587417"/>
    <lineage>
        <taxon>Eukaryota</taxon>
        <taxon>Fungi</taxon>
        <taxon>Dikarya</taxon>
        <taxon>Ascomycota</taxon>
        <taxon>Pezizomycotina</taxon>
        <taxon>Sordariomycetes</taxon>
        <taxon>Sordariomycetidae</taxon>
        <taxon>Sordariales</taxon>
        <taxon>Podosporaceae</taxon>
        <taxon>Triangularia</taxon>
    </lineage>
</organism>
<name>A0AAN6WAQ7_9PEZI</name>
<dbReference type="GO" id="GO:0008061">
    <property type="term" value="F:chitin binding"/>
    <property type="evidence" value="ECO:0007669"/>
    <property type="project" value="UniProtKB-KW"/>
</dbReference>
<dbReference type="Gene3D" id="3.10.50.10">
    <property type="match status" value="1"/>
</dbReference>
<dbReference type="GO" id="GO:0008843">
    <property type="term" value="F:endochitinase activity"/>
    <property type="evidence" value="ECO:0007669"/>
    <property type="project" value="UniProtKB-EC"/>
</dbReference>
<keyword evidence="3" id="KW-0147">Chitin-binding</keyword>
<comment type="caution">
    <text evidence="9">The sequence shown here is derived from an EMBL/GenBank/DDBJ whole genome shotgun (WGS) entry which is preliminary data.</text>
</comment>
<gene>
    <name evidence="9" type="ORF">QBC36DRAFT_182744</name>
</gene>
<dbReference type="InterPro" id="IPR053214">
    <property type="entry name" value="LysM12-like"/>
</dbReference>
<dbReference type="GO" id="GO:0005975">
    <property type="term" value="P:carbohydrate metabolic process"/>
    <property type="evidence" value="ECO:0007669"/>
    <property type="project" value="InterPro"/>
</dbReference>
<dbReference type="CDD" id="cd00035">
    <property type="entry name" value="ChtBD1"/>
    <property type="match status" value="1"/>
</dbReference>
<dbReference type="SUPFAM" id="SSF57016">
    <property type="entry name" value="Plant lectins/antimicrobial peptides"/>
    <property type="match status" value="1"/>
</dbReference>
<keyword evidence="5" id="KW-0326">Glycosidase</keyword>
<dbReference type="InterPro" id="IPR029070">
    <property type="entry name" value="Chitinase_insertion_sf"/>
</dbReference>
<dbReference type="InterPro" id="IPR001223">
    <property type="entry name" value="Glyco_hydro18_cat"/>
</dbReference>
<evidence type="ECO:0000256" key="1">
    <source>
        <dbReference type="ARBA" id="ARBA00008682"/>
    </source>
</evidence>
<feature type="signal peptide" evidence="6">
    <location>
        <begin position="1"/>
        <end position="20"/>
    </location>
</feature>
<dbReference type="CDD" id="cd02878">
    <property type="entry name" value="GH18_zymocin_alpha"/>
    <property type="match status" value="1"/>
</dbReference>
<feature type="domain" description="GH18" evidence="8">
    <location>
        <begin position="500"/>
        <end position="856"/>
    </location>
</feature>
<dbReference type="Gene3D" id="3.30.60.10">
    <property type="entry name" value="Endochitinase-like"/>
    <property type="match status" value="1"/>
</dbReference>
<evidence type="ECO:0000256" key="4">
    <source>
        <dbReference type="ARBA" id="ARBA00023026"/>
    </source>
</evidence>
<dbReference type="InterPro" id="IPR017853">
    <property type="entry name" value="GH"/>
</dbReference>
<accession>A0AAN6WAQ7</accession>
<dbReference type="SMART" id="SM00257">
    <property type="entry name" value="LysM"/>
    <property type="match status" value="1"/>
</dbReference>
<dbReference type="AlphaFoldDB" id="A0AAN6WAQ7"/>
<dbReference type="PROSITE" id="PS51782">
    <property type="entry name" value="LYSM"/>
    <property type="match status" value="1"/>
</dbReference>
<reference evidence="9" key="1">
    <citation type="journal article" date="2023" name="Mol. Phylogenet. Evol.">
        <title>Genome-scale phylogeny and comparative genomics of the fungal order Sordariales.</title>
        <authorList>
            <person name="Hensen N."/>
            <person name="Bonometti L."/>
            <person name="Westerberg I."/>
            <person name="Brannstrom I.O."/>
            <person name="Guillou S."/>
            <person name="Cros-Aarteil S."/>
            <person name="Calhoun S."/>
            <person name="Haridas S."/>
            <person name="Kuo A."/>
            <person name="Mondo S."/>
            <person name="Pangilinan J."/>
            <person name="Riley R."/>
            <person name="LaButti K."/>
            <person name="Andreopoulos B."/>
            <person name="Lipzen A."/>
            <person name="Chen C."/>
            <person name="Yan M."/>
            <person name="Daum C."/>
            <person name="Ng V."/>
            <person name="Clum A."/>
            <person name="Steindorff A."/>
            <person name="Ohm R.A."/>
            <person name="Martin F."/>
            <person name="Silar P."/>
            <person name="Natvig D.O."/>
            <person name="Lalanne C."/>
            <person name="Gautier V."/>
            <person name="Ament-Velasquez S.L."/>
            <person name="Kruys A."/>
            <person name="Hutchinson M.I."/>
            <person name="Powell A.J."/>
            <person name="Barry K."/>
            <person name="Miller A.N."/>
            <person name="Grigoriev I.V."/>
            <person name="Debuchy R."/>
            <person name="Gladieux P."/>
            <person name="Hiltunen Thoren M."/>
            <person name="Johannesson H."/>
        </authorList>
    </citation>
    <scope>NUCLEOTIDE SEQUENCE</scope>
    <source>
        <strain evidence="9">CBS 892.96</strain>
    </source>
</reference>
<dbReference type="Gene3D" id="3.20.20.80">
    <property type="entry name" value="Glycosidases"/>
    <property type="match status" value="1"/>
</dbReference>
<evidence type="ECO:0000256" key="3">
    <source>
        <dbReference type="ARBA" id="ARBA00022669"/>
    </source>
</evidence>
<dbReference type="PANTHER" id="PTHR47700">
    <property type="entry name" value="V CHITINASE, PUTATIVE (AFU_ORTHOLOGUE AFUA_6G13720)-RELATED"/>
    <property type="match status" value="1"/>
</dbReference>
<dbReference type="InterPro" id="IPR036779">
    <property type="entry name" value="LysM_dom_sf"/>
</dbReference>
<dbReference type="PROSITE" id="PS51910">
    <property type="entry name" value="GH18_2"/>
    <property type="match status" value="1"/>
</dbReference>
<evidence type="ECO:0000313" key="9">
    <source>
        <dbReference type="EMBL" id="KAK4178365.1"/>
    </source>
</evidence>
<keyword evidence="10" id="KW-1185">Reference proteome</keyword>